<dbReference type="Pfam" id="PF10152">
    <property type="entry name" value="CCDC53"/>
    <property type="match status" value="1"/>
</dbReference>
<name>A0A485LAB8_9STRA</name>
<dbReference type="InterPro" id="IPR016024">
    <property type="entry name" value="ARM-type_fold"/>
</dbReference>
<evidence type="ECO:0000256" key="1">
    <source>
        <dbReference type="ARBA" id="ARBA00006290"/>
    </source>
</evidence>
<organism evidence="4 5">
    <name type="scientific">Aphanomyces stellatus</name>
    <dbReference type="NCBI Taxonomy" id="120398"/>
    <lineage>
        <taxon>Eukaryota</taxon>
        <taxon>Sar</taxon>
        <taxon>Stramenopiles</taxon>
        <taxon>Oomycota</taxon>
        <taxon>Saprolegniomycetes</taxon>
        <taxon>Saprolegniales</taxon>
        <taxon>Verrucalvaceae</taxon>
        <taxon>Aphanomyces</taxon>
    </lineage>
</organism>
<dbReference type="PANTHER" id="PTHR13015:SF0">
    <property type="entry name" value="WASH COMPLEX SUBUNIT 3"/>
    <property type="match status" value="1"/>
</dbReference>
<dbReference type="SUPFAM" id="SSF101447">
    <property type="entry name" value="Formin homology 2 domain (FH2 domain)"/>
    <property type="match status" value="1"/>
</dbReference>
<accession>A0A485LAB8</accession>
<dbReference type="Proteomes" id="UP000332933">
    <property type="component" value="Unassembled WGS sequence"/>
</dbReference>
<dbReference type="GO" id="GO:0006887">
    <property type="term" value="P:exocytosis"/>
    <property type="evidence" value="ECO:0007669"/>
    <property type="project" value="TreeGrafter"/>
</dbReference>
<dbReference type="InterPro" id="IPR042201">
    <property type="entry name" value="FH2_Formin_sf"/>
</dbReference>
<dbReference type="Pfam" id="PF02181">
    <property type="entry name" value="FH2"/>
    <property type="match status" value="1"/>
</dbReference>
<dbReference type="SUPFAM" id="SSF48371">
    <property type="entry name" value="ARM repeat"/>
    <property type="match status" value="1"/>
</dbReference>
<dbReference type="EMBL" id="VJMH01006394">
    <property type="protein sequence ID" value="KAF0690076.1"/>
    <property type="molecule type" value="Genomic_DNA"/>
</dbReference>
<dbReference type="Gene3D" id="1.20.58.2220">
    <property type="entry name" value="Formin, FH2 domain"/>
    <property type="match status" value="1"/>
</dbReference>
<dbReference type="EMBL" id="CAADRA010006415">
    <property type="protein sequence ID" value="VFT95261.1"/>
    <property type="molecule type" value="Genomic_DNA"/>
</dbReference>
<comment type="similarity">
    <text evidence="1">Belongs to the CCDC53 family.</text>
</comment>
<reference evidence="4 5" key="1">
    <citation type="submission" date="2019-03" db="EMBL/GenBank/DDBJ databases">
        <authorList>
            <person name="Gaulin E."/>
            <person name="Dumas B."/>
        </authorList>
    </citation>
    <scope>NUCLEOTIDE SEQUENCE [LARGE SCALE GENOMIC DNA]</scope>
    <source>
        <strain evidence="4">CBS 568.67</strain>
    </source>
</reference>
<gene>
    <name evidence="4" type="primary">Aste57867_18525</name>
    <name evidence="3" type="ORF">As57867_018463</name>
    <name evidence="4" type="ORF">ASTE57867_18525</name>
</gene>
<evidence type="ECO:0000259" key="2">
    <source>
        <dbReference type="Pfam" id="PF02181"/>
    </source>
</evidence>
<sequence>MPPADQVRTAYHNILADRGLAPTTCNELCLIESPESQWQHVFLAKIAVPSGAVDPKVFAEQIMSLQYRNGVVLDNLALIRTFIARSSTEWIEAFVKHQGLHALHLFLPQPSMPIVEFNVTRGHAILAVFWRLCHFQPVLRRFGASSSDEAQACLLGIALCLLSRQAALRIKVLRLLRLVGLATPSGPTAVIRALENLDKVRRVAPLMAELLQGDVSIVHDQVFSFLVVLLEAEASDDNVTTPKWLSAQLRDASVVDVLGRNGPSSSRHALRCRELVQADIVTQSSPVSEKLAQLVTRAKSARAESALLQIVQSLMAADDPEATWQQVAARLTHPPSSPAKTRPPQQSTKFIKAADHPKYAKYFKMLQVRVPEDLVRQRMIADGVDEHMLATPTLIVGATASLDGNDDTIVLDDVASPRGSKSSNVLSPIHAAQVLTIVDKLPFPLAQLGFVIARSDASILTNVVVDKLLVLLAIPSQVEKDALADDKERAIWSDAERAVHLVQTVANPLLCWQSYWQFPALTTELRDKCACVQAACEEISQSTALFELLQIGVELELYTAFGWTLLSEEERSSRRDDAASALDVLAETLREKNPSLLQFGATLQHLPKAVAVSSADLQAILAEQHTSIQFIAAHQPTQTTEPWTTFLAAAHSKLHANDALLAATLARLDETVAQCFGHCAFPRETFFQVLHHLSNTMAASAVATTTDKGNVAHSC</sequence>
<keyword evidence="5" id="KW-1185">Reference proteome</keyword>
<dbReference type="OrthoDB" id="1668162at2759"/>
<reference evidence="3" key="2">
    <citation type="submission" date="2019-06" db="EMBL/GenBank/DDBJ databases">
        <title>Genomics analysis of Aphanomyces spp. identifies a new class of oomycete effector associated with host adaptation.</title>
        <authorList>
            <person name="Gaulin E."/>
        </authorList>
    </citation>
    <scope>NUCLEOTIDE SEQUENCE</scope>
    <source>
        <strain evidence="3">CBS 578.67</strain>
    </source>
</reference>
<evidence type="ECO:0000313" key="4">
    <source>
        <dbReference type="EMBL" id="VFT95261.1"/>
    </source>
</evidence>
<dbReference type="InterPro" id="IPR015425">
    <property type="entry name" value="FH2_Formin"/>
</dbReference>
<dbReference type="PANTHER" id="PTHR13015">
    <property type="entry name" value="PROTEIN AD-016-RELATED"/>
    <property type="match status" value="1"/>
</dbReference>
<dbReference type="InterPro" id="IPR011989">
    <property type="entry name" value="ARM-like"/>
</dbReference>
<evidence type="ECO:0000313" key="5">
    <source>
        <dbReference type="Proteomes" id="UP000332933"/>
    </source>
</evidence>
<protein>
    <submittedName>
        <fullName evidence="4">Aste57867_18525 protein</fullName>
    </submittedName>
</protein>
<dbReference type="Gene3D" id="1.25.10.10">
    <property type="entry name" value="Leucine-rich Repeat Variant"/>
    <property type="match status" value="1"/>
</dbReference>
<dbReference type="GO" id="GO:0030041">
    <property type="term" value="P:actin filament polymerization"/>
    <property type="evidence" value="ECO:0007669"/>
    <property type="project" value="TreeGrafter"/>
</dbReference>
<proteinExistence type="inferred from homology"/>
<feature type="domain" description="FH2" evidence="2">
    <location>
        <begin position="411"/>
        <end position="692"/>
    </location>
</feature>
<dbReference type="InterPro" id="IPR019309">
    <property type="entry name" value="WASHC3"/>
</dbReference>
<dbReference type="GO" id="GO:0071203">
    <property type="term" value="C:WASH complex"/>
    <property type="evidence" value="ECO:0007669"/>
    <property type="project" value="InterPro"/>
</dbReference>
<evidence type="ECO:0000313" key="3">
    <source>
        <dbReference type="EMBL" id="KAF0690076.1"/>
    </source>
</evidence>
<dbReference type="AlphaFoldDB" id="A0A485LAB8"/>